<keyword evidence="2" id="KW-1185">Reference proteome</keyword>
<name>A0A853BQ93_9ACTN</name>
<reference evidence="1 2" key="1">
    <citation type="submission" date="2020-07" db="EMBL/GenBank/DDBJ databases">
        <title>Sequencing the genomes of 1000 actinobacteria strains.</title>
        <authorList>
            <person name="Klenk H.-P."/>
        </authorList>
    </citation>
    <scope>NUCLEOTIDE SEQUENCE [LARGE SCALE GENOMIC DNA]</scope>
    <source>
        <strain evidence="1 2">DSM 45927</strain>
    </source>
</reference>
<dbReference type="AlphaFoldDB" id="A0A853BQ93"/>
<dbReference type="EMBL" id="JACCFO010000001">
    <property type="protein sequence ID" value="NYI96984.1"/>
    <property type="molecule type" value="Genomic_DNA"/>
</dbReference>
<dbReference type="InterPro" id="IPR011990">
    <property type="entry name" value="TPR-like_helical_dom_sf"/>
</dbReference>
<organism evidence="1 2">
    <name type="scientific">Streptomonospora nanhaiensis</name>
    <dbReference type="NCBI Taxonomy" id="1323731"/>
    <lineage>
        <taxon>Bacteria</taxon>
        <taxon>Bacillati</taxon>
        <taxon>Actinomycetota</taxon>
        <taxon>Actinomycetes</taxon>
        <taxon>Streptosporangiales</taxon>
        <taxon>Nocardiopsidaceae</taxon>
        <taxon>Streptomonospora</taxon>
    </lineage>
</organism>
<evidence type="ECO:0000313" key="2">
    <source>
        <dbReference type="Proteomes" id="UP000575985"/>
    </source>
</evidence>
<dbReference type="Gene3D" id="1.25.40.10">
    <property type="entry name" value="Tetratricopeptide repeat domain"/>
    <property type="match status" value="1"/>
</dbReference>
<evidence type="ECO:0008006" key="3">
    <source>
        <dbReference type="Google" id="ProtNLM"/>
    </source>
</evidence>
<proteinExistence type="predicted"/>
<comment type="caution">
    <text evidence="1">The sequence shown here is derived from an EMBL/GenBank/DDBJ whole genome shotgun (WGS) entry which is preliminary data.</text>
</comment>
<accession>A0A853BQ93</accession>
<evidence type="ECO:0000313" key="1">
    <source>
        <dbReference type="EMBL" id="NYI96984.1"/>
    </source>
</evidence>
<sequence>MGPDVHGDAGVGHGAFCTPDYIELERARAWTALGRPERAVCLYEEVIPRMPVVYQRDRGVALARCATAHHMLGDLDHAAALARESLAIARTTGTGGAIADITALAESLRPHRALPAVDELLHDLGDTGQD</sequence>
<dbReference type="SUPFAM" id="SSF48452">
    <property type="entry name" value="TPR-like"/>
    <property type="match status" value="1"/>
</dbReference>
<dbReference type="RefSeq" id="WP_179768253.1">
    <property type="nucleotide sequence ID" value="NZ_JACCFO010000001.1"/>
</dbReference>
<protein>
    <recommendedName>
        <fullName evidence="3">Tetratricopeptide repeat protein</fullName>
    </recommendedName>
</protein>
<gene>
    <name evidence="1" type="ORF">HNR12_003261</name>
</gene>
<dbReference type="Proteomes" id="UP000575985">
    <property type="component" value="Unassembled WGS sequence"/>
</dbReference>